<feature type="chain" id="PRO_5047064071" evidence="1">
    <location>
        <begin position="19"/>
        <end position="409"/>
    </location>
</feature>
<keyword evidence="3" id="KW-1185">Reference proteome</keyword>
<evidence type="ECO:0000313" key="2">
    <source>
        <dbReference type="EMBL" id="MEL5993681.1"/>
    </source>
</evidence>
<sequence>MQLLLICCLLGMGSAAQAQGKLTGVVMDSVTHEPLAFSSVFLANTTLGVTTTEQGKFEFPKVPAGTYDVVGSYVGYRLGKQSVTMTAAAQQITLQLAPTGNQLGEVVVKPEPNKPEEYQKFAKLFLGGSTFSAQCRISNPDDVRVFFDDSTKTLTAQAKEFVQIDNEALGYRLKYYGLYFAANDEDGSISYYGQPVFEELKPRDERQRKQWMANRLTAYTGSFMHFLRSVYNNRVQAEGFLTQQIIVGPNPRFERADEKRRALLASRPDNKFTAAEQDSLDKWEDMAPVIATLNQAPLPIDSIRRVGPNGKRTFLRFTGELQVAHFGEAPDPLYKRPMSPLGYPKIPYPVKRQVSRLKLQGREAAIQANGSLLNPLDVYNGEYWGFEKIGEFLPFDYMPPTASTAAPRR</sequence>
<dbReference type="Proteomes" id="UP001479606">
    <property type="component" value="Unassembled WGS sequence"/>
</dbReference>
<dbReference type="Pfam" id="PF13715">
    <property type="entry name" value="CarbopepD_reg_2"/>
    <property type="match status" value="1"/>
</dbReference>
<evidence type="ECO:0000256" key="1">
    <source>
        <dbReference type="SAM" id="SignalP"/>
    </source>
</evidence>
<accession>A0ABU9LUA6</accession>
<dbReference type="Gene3D" id="2.60.40.1120">
    <property type="entry name" value="Carboxypeptidase-like, regulatory domain"/>
    <property type="match status" value="1"/>
</dbReference>
<gene>
    <name evidence="2" type="ORF">AAFH49_05635</name>
</gene>
<feature type="signal peptide" evidence="1">
    <location>
        <begin position="1"/>
        <end position="18"/>
    </location>
</feature>
<dbReference type="SUPFAM" id="SSF49464">
    <property type="entry name" value="Carboxypeptidase regulatory domain-like"/>
    <property type="match status" value="1"/>
</dbReference>
<dbReference type="InterPro" id="IPR008969">
    <property type="entry name" value="CarboxyPept-like_regulatory"/>
</dbReference>
<protein>
    <submittedName>
        <fullName evidence="2">Carboxypeptidase-like regulatory domain-containing protein</fullName>
    </submittedName>
</protein>
<organism evidence="2 3">
    <name type="scientific">Hymenobacter segetis</name>
    <dbReference type="NCBI Taxonomy" id="2025509"/>
    <lineage>
        <taxon>Bacteria</taxon>
        <taxon>Pseudomonadati</taxon>
        <taxon>Bacteroidota</taxon>
        <taxon>Cytophagia</taxon>
        <taxon>Cytophagales</taxon>
        <taxon>Hymenobacteraceae</taxon>
        <taxon>Hymenobacter</taxon>
    </lineage>
</organism>
<dbReference type="EMBL" id="JBCEVZ010000009">
    <property type="protein sequence ID" value="MEL5993681.1"/>
    <property type="molecule type" value="Genomic_DNA"/>
</dbReference>
<comment type="caution">
    <text evidence="2">The sequence shown here is derived from an EMBL/GenBank/DDBJ whole genome shotgun (WGS) entry which is preliminary data.</text>
</comment>
<name>A0ABU9LUA6_9BACT</name>
<keyword evidence="1" id="KW-0732">Signal</keyword>
<reference evidence="2 3" key="1">
    <citation type="journal article" date="2018" name="Arch. Microbiol.">
        <title>Hymenobacter segetis sp. nov., isolated from soil.</title>
        <authorList>
            <person name="Ten L.N."/>
            <person name="Lim S.J."/>
            <person name="Kim B.O."/>
            <person name="Kang I.K."/>
            <person name="Jung H.Y."/>
        </authorList>
    </citation>
    <scope>NUCLEOTIDE SEQUENCE [LARGE SCALE GENOMIC DNA]</scope>
    <source>
        <strain evidence="2 3">S7-3-11</strain>
    </source>
</reference>
<proteinExistence type="predicted"/>
<dbReference type="RefSeq" id="WP_342296527.1">
    <property type="nucleotide sequence ID" value="NZ_JBCEVZ010000009.1"/>
</dbReference>
<evidence type="ECO:0000313" key="3">
    <source>
        <dbReference type="Proteomes" id="UP001479606"/>
    </source>
</evidence>